<organism evidence="1 2">
    <name type="scientific">Aspergillus tanneri</name>
    <dbReference type="NCBI Taxonomy" id="1220188"/>
    <lineage>
        <taxon>Eukaryota</taxon>
        <taxon>Fungi</taxon>
        <taxon>Dikarya</taxon>
        <taxon>Ascomycota</taxon>
        <taxon>Pezizomycotina</taxon>
        <taxon>Eurotiomycetes</taxon>
        <taxon>Eurotiomycetidae</taxon>
        <taxon>Eurotiales</taxon>
        <taxon>Aspergillaceae</taxon>
        <taxon>Aspergillus</taxon>
        <taxon>Aspergillus subgen. Circumdati</taxon>
    </lineage>
</organism>
<gene>
    <name evidence="1" type="ORF">EYZ11_002578</name>
</gene>
<evidence type="ECO:0000313" key="1">
    <source>
        <dbReference type="EMBL" id="THC97941.1"/>
    </source>
</evidence>
<comment type="caution">
    <text evidence="1">The sequence shown here is derived from an EMBL/GenBank/DDBJ whole genome shotgun (WGS) entry which is preliminary data.</text>
</comment>
<evidence type="ECO:0000313" key="2">
    <source>
        <dbReference type="Proteomes" id="UP000308092"/>
    </source>
</evidence>
<accession>A0A4S3JU16</accession>
<sequence>MKIEPAVPDIPAETVGRAPENTNTAPYRIIRIIFHLTVQILEKT</sequence>
<dbReference type="VEuPathDB" id="FungiDB:EYZ11_002578"/>
<dbReference type="EMBL" id="SOSA01000058">
    <property type="protein sequence ID" value="THC97941.1"/>
    <property type="molecule type" value="Genomic_DNA"/>
</dbReference>
<reference evidence="1 2" key="1">
    <citation type="submission" date="2019-03" db="EMBL/GenBank/DDBJ databases">
        <title>The genome sequence of a newly discovered highly antifungal drug resistant Aspergillus species, Aspergillus tanneri NIH 1004.</title>
        <authorList>
            <person name="Mounaud S."/>
            <person name="Singh I."/>
            <person name="Joardar V."/>
            <person name="Pakala S."/>
            <person name="Pakala S."/>
            <person name="Venepally P."/>
            <person name="Hoover J."/>
            <person name="Nierman W."/>
            <person name="Chung J."/>
            <person name="Losada L."/>
        </authorList>
    </citation>
    <scope>NUCLEOTIDE SEQUENCE [LARGE SCALE GENOMIC DNA]</scope>
    <source>
        <strain evidence="1 2">NIH1004</strain>
    </source>
</reference>
<keyword evidence="2" id="KW-1185">Reference proteome</keyword>
<dbReference type="AlphaFoldDB" id="A0A4S3JU16"/>
<name>A0A4S3JU16_9EURO</name>
<dbReference type="Proteomes" id="UP000308092">
    <property type="component" value="Unassembled WGS sequence"/>
</dbReference>
<proteinExistence type="predicted"/>
<protein>
    <submittedName>
        <fullName evidence="1">Uncharacterized protein</fullName>
    </submittedName>
</protein>